<keyword evidence="3" id="KW-1185">Reference proteome</keyword>
<protein>
    <submittedName>
        <fullName evidence="2">Uncharacterized protein</fullName>
    </submittedName>
</protein>
<evidence type="ECO:0000313" key="3">
    <source>
        <dbReference type="Proteomes" id="UP000199116"/>
    </source>
</evidence>
<evidence type="ECO:0000313" key="2">
    <source>
        <dbReference type="EMBL" id="SFF65647.1"/>
    </source>
</evidence>
<dbReference type="Proteomes" id="UP000199116">
    <property type="component" value="Unassembled WGS sequence"/>
</dbReference>
<accession>A0A1I2KK62</accession>
<gene>
    <name evidence="2" type="ORF">SAMN04488033_10374</name>
</gene>
<name>A0A1I2KK62_9FLAO</name>
<keyword evidence="1" id="KW-0732">Signal</keyword>
<reference evidence="3" key="1">
    <citation type="submission" date="2016-10" db="EMBL/GenBank/DDBJ databases">
        <authorList>
            <person name="Varghese N."/>
            <person name="Submissions S."/>
        </authorList>
    </citation>
    <scope>NUCLEOTIDE SEQUENCE [LARGE SCALE GENOMIC DNA]</scope>
    <source>
        <strain evidence="3">DSM 23515</strain>
    </source>
</reference>
<feature type="chain" id="PRO_5011509811" evidence="1">
    <location>
        <begin position="20"/>
        <end position="140"/>
    </location>
</feature>
<dbReference type="EMBL" id="FOOH01000003">
    <property type="protein sequence ID" value="SFF65647.1"/>
    <property type="molecule type" value="Genomic_DNA"/>
</dbReference>
<dbReference type="AlphaFoldDB" id="A0A1I2KK62"/>
<proteinExistence type="predicted"/>
<dbReference type="RefSeq" id="WP_075324800.1">
    <property type="nucleotide sequence ID" value="NZ_FOOH01000003.1"/>
</dbReference>
<sequence>MKTLYLFTALIFTFLNSTAQELNCEDFRNGNFIMPAEDGFSSVRIERNGNYQIEIPLNEEGLPDKNKKAEFINLKWINDCSYIGKYDGTKMELTEFQHFVNSNGGIKVKMKKIEDGCFYFLSTLSIEGEEQRLDGRMCIE</sequence>
<evidence type="ECO:0000256" key="1">
    <source>
        <dbReference type="SAM" id="SignalP"/>
    </source>
</evidence>
<organism evidence="2 3">
    <name type="scientific">Salegentibacter agarivorans</name>
    <dbReference type="NCBI Taxonomy" id="345907"/>
    <lineage>
        <taxon>Bacteria</taxon>
        <taxon>Pseudomonadati</taxon>
        <taxon>Bacteroidota</taxon>
        <taxon>Flavobacteriia</taxon>
        <taxon>Flavobacteriales</taxon>
        <taxon>Flavobacteriaceae</taxon>
        <taxon>Salegentibacter</taxon>
    </lineage>
</organism>
<feature type="signal peptide" evidence="1">
    <location>
        <begin position="1"/>
        <end position="19"/>
    </location>
</feature>